<keyword evidence="1" id="KW-0472">Membrane</keyword>
<proteinExistence type="predicted"/>
<dbReference type="Proteomes" id="UP001597053">
    <property type="component" value="Unassembled WGS sequence"/>
</dbReference>
<name>A0ABW3A637_9ACTN</name>
<evidence type="ECO:0000256" key="1">
    <source>
        <dbReference type="SAM" id="Phobius"/>
    </source>
</evidence>
<protein>
    <submittedName>
        <fullName evidence="2">Uncharacterized protein</fullName>
    </submittedName>
</protein>
<keyword evidence="3" id="KW-1185">Reference proteome</keyword>
<feature type="non-terminal residue" evidence="2">
    <location>
        <position position="64"/>
    </location>
</feature>
<reference evidence="3" key="1">
    <citation type="journal article" date="2019" name="Int. J. Syst. Evol. Microbiol.">
        <title>The Global Catalogue of Microorganisms (GCM) 10K type strain sequencing project: providing services to taxonomists for standard genome sequencing and annotation.</title>
        <authorList>
            <consortium name="The Broad Institute Genomics Platform"/>
            <consortium name="The Broad Institute Genome Sequencing Center for Infectious Disease"/>
            <person name="Wu L."/>
            <person name="Ma J."/>
        </authorList>
    </citation>
    <scope>NUCLEOTIDE SEQUENCE [LARGE SCALE GENOMIC DNA]</scope>
    <source>
        <strain evidence="3">JCM 32148</strain>
    </source>
</reference>
<keyword evidence="1" id="KW-0812">Transmembrane</keyword>
<comment type="caution">
    <text evidence="2">The sequence shown here is derived from an EMBL/GenBank/DDBJ whole genome shotgun (WGS) entry which is preliminary data.</text>
</comment>
<gene>
    <name evidence="2" type="ORF">ACFQZ8_21230</name>
</gene>
<keyword evidence="1" id="KW-1133">Transmembrane helix</keyword>
<feature type="transmembrane region" description="Helical" evidence="1">
    <location>
        <begin position="32"/>
        <end position="52"/>
    </location>
</feature>
<evidence type="ECO:0000313" key="2">
    <source>
        <dbReference type="EMBL" id="MFD0786431.1"/>
    </source>
</evidence>
<accession>A0ABW3A637</accession>
<sequence length="64" mass="6731">MAIVVLDRIVALAASARRTVIDRSMGSRAARIAVVASLTVLVATAIPVVLVLRTPERLAPVALR</sequence>
<organism evidence="2 3">
    <name type="scientific">Micromonospora azadirachtae</name>
    <dbReference type="NCBI Taxonomy" id="1970735"/>
    <lineage>
        <taxon>Bacteria</taxon>
        <taxon>Bacillati</taxon>
        <taxon>Actinomycetota</taxon>
        <taxon>Actinomycetes</taxon>
        <taxon>Micromonosporales</taxon>
        <taxon>Micromonosporaceae</taxon>
        <taxon>Micromonospora</taxon>
    </lineage>
</organism>
<evidence type="ECO:0000313" key="3">
    <source>
        <dbReference type="Proteomes" id="UP001597053"/>
    </source>
</evidence>
<dbReference type="EMBL" id="JBHTHM010001349">
    <property type="protein sequence ID" value="MFD0786431.1"/>
    <property type="molecule type" value="Genomic_DNA"/>
</dbReference>